<reference evidence="3" key="1">
    <citation type="submission" date="2014-02" db="EMBL/GenBank/DDBJ databases">
        <title>Complete genome sequence and comparative genomic analysis of the nitrogen-fixing bacterium Leptospirillum ferriphilum YSK.</title>
        <authorList>
            <person name="Guo X."/>
            <person name="Yin H."/>
            <person name="Liang Y."/>
            <person name="Hu Q."/>
            <person name="Ma L."/>
            <person name="Xiao Y."/>
            <person name="Zhang X."/>
            <person name="Qiu G."/>
            <person name="Liu X."/>
        </authorList>
    </citation>
    <scope>NUCLEOTIDE SEQUENCE [LARGE SCALE GENOMIC DNA]</scope>
    <source>
        <strain evidence="3">YSK</strain>
    </source>
</reference>
<organism evidence="2 3">
    <name type="scientific">Leptospirillum ferriphilum YSK</name>
    <dbReference type="NCBI Taxonomy" id="1441628"/>
    <lineage>
        <taxon>Bacteria</taxon>
        <taxon>Pseudomonadati</taxon>
        <taxon>Nitrospirota</taxon>
        <taxon>Nitrospiria</taxon>
        <taxon>Nitrospirales</taxon>
        <taxon>Nitrospiraceae</taxon>
        <taxon>Leptospirillum</taxon>
    </lineage>
</organism>
<keyword evidence="1" id="KW-1133">Transmembrane helix</keyword>
<dbReference type="KEGG" id="lfp:Y981_09965"/>
<dbReference type="EMBL" id="CP007243">
    <property type="protein sequence ID" value="AIA30949.1"/>
    <property type="molecule type" value="Genomic_DNA"/>
</dbReference>
<dbReference type="GO" id="GO:0020037">
    <property type="term" value="F:heme binding"/>
    <property type="evidence" value="ECO:0007669"/>
    <property type="project" value="InterPro"/>
</dbReference>
<accession>A0A059XQT7</accession>
<keyword evidence="1" id="KW-0812">Transmembrane</keyword>
<keyword evidence="1" id="KW-0472">Membrane</keyword>
<sequence>MTIEESDKLGLKFILFGVFCLFIGTLQGFLQSTPRLRHWVHSTGQAGHLVDPLAHAHINLIGGVVSIIMAMVYYLLPRMLRKGFWSGVLGQANFILMVAGVAGFYLVLLVFGILEGNRMLDEGVVYPIARSHYQPYHRIGFVFSALLMGLAHWTFILNVFVTYFRKENESLVHSVNPLKEGTKAQ</sequence>
<gene>
    <name evidence="2" type="ORF">Y981_09965</name>
</gene>
<dbReference type="HOGENOM" id="CLU_1545797_0_0_0"/>
<name>A0A059XQT7_9BACT</name>
<dbReference type="GO" id="GO:0016020">
    <property type="term" value="C:membrane"/>
    <property type="evidence" value="ECO:0007669"/>
    <property type="project" value="InterPro"/>
</dbReference>
<dbReference type="GO" id="GO:0004129">
    <property type="term" value="F:cytochrome-c oxidase activity"/>
    <property type="evidence" value="ECO:0007669"/>
    <property type="project" value="InterPro"/>
</dbReference>
<proteinExistence type="predicted"/>
<dbReference type="InterPro" id="IPR036927">
    <property type="entry name" value="Cyt_c_oxase-like_su1_sf"/>
</dbReference>
<dbReference type="AlphaFoldDB" id="A0A059XQT7"/>
<feature type="transmembrane region" description="Helical" evidence="1">
    <location>
        <begin position="56"/>
        <end position="76"/>
    </location>
</feature>
<evidence type="ECO:0000313" key="2">
    <source>
        <dbReference type="EMBL" id="AIA30949.1"/>
    </source>
</evidence>
<dbReference type="SUPFAM" id="SSF81442">
    <property type="entry name" value="Cytochrome c oxidase subunit I-like"/>
    <property type="match status" value="1"/>
</dbReference>
<reference evidence="2 3" key="2">
    <citation type="journal article" date="2015" name="Biomed. Res. Int.">
        <title>Effects of Arsenite Resistance on the Growth and Functional Gene Expression of Leptospirillum ferriphilum and Acidithiobacillus thiooxidans in Pure Culture and Coculture.</title>
        <authorList>
            <person name="Jiang H."/>
            <person name="Liang Y."/>
            <person name="Yin H."/>
            <person name="Xiao Y."/>
            <person name="Guo X."/>
            <person name="Xu Y."/>
            <person name="Hu Q."/>
            <person name="Liu H."/>
            <person name="Liu X."/>
        </authorList>
    </citation>
    <scope>NUCLEOTIDE SEQUENCE [LARGE SCALE GENOMIC DNA]</scope>
    <source>
        <strain evidence="2 3">YSK</strain>
    </source>
</reference>
<dbReference type="OrthoDB" id="9808174at2"/>
<feature type="transmembrane region" description="Helical" evidence="1">
    <location>
        <begin position="139"/>
        <end position="164"/>
    </location>
</feature>
<protein>
    <submittedName>
        <fullName evidence="2">Cytochrome c oxidase</fullName>
    </submittedName>
</protein>
<evidence type="ECO:0000256" key="1">
    <source>
        <dbReference type="SAM" id="Phobius"/>
    </source>
</evidence>
<dbReference type="Pfam" id="PF00115">
    <property type="entry name" value="COX1"/>
    <property type="match status" value="1"/>
</dbReference>
<keyword evidence="3" id="KW-1185">Reference proteome</keyword>
<dbReference type="RefSeq" id="WP_023525038.1">
    <property type="nucleotide sequence ID" value="NZ_CP007243.1"/>
</dbReference>
<evidence type="ECO:0000313" key="3">
    <source>
        <dbReference type="Proteomes" id="UP000027059"/>
    </source>
</evidence>
<feature type="transmembrane region" description="Helical" evidence="1">
    <location>
        <begin position="9"/>
        <end position="30"/>
    </location>
</feature>
<dbReference type="GO" id="GO:0009060">
    <property type="term" value="P:aerobic respiration"/>
    <property type="evidence" value="ECO:0007669"/>
    <property type="project" value="InterPro"/>
</dbReference>
<dbReference type="Gene3D" id="1.20.210.10">
    <property type="entry name" value="Cytochrome c oxidase-like, subunit I domain"/>
    <property type="match status" value="1"/>
</dbReference>
<dbReference type="Proteomes" id="UP000027059">
    <property type="component" value="Chromosome"/>
</dbReference>
<feature type="transmembrane region" description="Helical" evidence="1">
    <location>
        <begin position="88"/>
        <end position="114"/>
    </location>
</feature>
<dbReference type="InterPro" id="IPR000883">
    <property type="entry name" value="Cyt_C_Oxase_1"/>
</dbReference>